<dbReference type="AlphaFoldDB" id="A0A402AB74"/>
<reference evidence="2" key="1">
    <citation type="submission" date="2018-12" db="EMBL/GenBank/DDBJ databases">
        <title>Tengunoibacter tsumagoiensis gen. nov., sp. nov., Dictyobacter kobayashii sp. nov., D. alpinus sp. nov., and D. joshuensis sp. nov. and description of Dictyobacteraceae fam. nov. within the order Ktedonobacterales isolated from Tengu-no-mugimeshi.</title>
        <authorList>
            <person name="Wang C.M."/>
            <person name="Zheng Y."/>
            <person name="Sakai Y."/>
            <person name="Toyoda A."/>
            <person name="Minakuchi Y."/>
            <person name="Abe K."/>
            <person name="Yokota A."/>
            <person name="Yabe S."/>
        </authorList>
    </citation>
    <scope>NUCLEOTIDE SEQUENCE [LARGE SCALE GENOMIC DNA]</scope>
    <source>
        <strain evidence="2">Uno11</strain>
    </source>
</reference>
<evidence type="ECO:0000313" key="1">
    <source>
        <dbReference type="EMBL" id="GCE16286.1"/>
    </source>
</evidence>
<dbReference type="SUPFAM" id="SSF51679">
    <property type="entry name" value="Bacterial luciferase-like"/>
    <property type="match status" value="1"/>
</dbReference>
<protein>
    <submittedName>
        <fullName evidence="1">Uncharacterized protein</fullName>
    </submittedName>
</protein>
<dbReference type="Proteomes" id="UP000287188">
    <property type="component" value="Unassembled WGS sequence"/>
</dbReference>
<organism evidence="1 2">
    <name type="scientific">Dictyobacter kobayashii</name>
    <dbReference type="NCBI Taxonomy" id="2014872"/>
    <lineage>
        <taxon>Bacteria</taxon>
        <taxon>Bacillati</taxon>
        <taxon>Chloroflexota</taxon>
        <taxon>Ktedonobacteria</taxon>
        <taxon>Ktedonobacterales</taxon>
        <taxon>Dictyobacteraceae</taxon>
        <taxon>Dictyobacter</taxon>
    </lineage>
</organism>
<accession>A0A402AB74</accession>
<dbReference type="GO" id="GO:0016705">
    <property type="term" value="F:oxidoreductase activity, acting on paired donors, with incorporation or reduction of molecular oxygen"/>
    <property type="evidence" value="ECO:0007669"/>
    <property type="project" value="InterPro"/>
</dbReference>
<keyword evidence="2" id="KW-1185">Reference proteome</keyword>
<comment type="caution">
    <text evidence="1">The sequence shown here is derived from an EMBL/GenBank/DDBJ whole genome shotgun (WGS) entry which is preliminary data.</text>
</comment>
<sequence length="88" mass="9844">MAEQAVVSETRRRQIVGRPEVVREKLLDLVQQTGADELMISAMMYGHENRSRAFELLASAFQLPSATENLTGTANEQQEDTLHQVTSL</sequence>
<dbReference type="Gene3D" id="3.20.20.30">
    <property type="entry name" value="Luciferase-like domain"/>
    <property type="match status" value="1"/>
</dbReference>
<dbReference type="EMBL" id="BIFS01000001">
    <property type="protein sequence ID" value="GCE16286.1"/>
    <property type="molecule type" value="Genomic_DNA"/>
</dbReference>
<evidence type="ECO:0000313" key="2">
    <source>
        <dbReference type="Proteomes" id="UP000287188"/>
    </source>
</evidence>
<dbReference type="InterPro" id="IPR036661">
    <property type="entry name" value="Luciferase-like_sf"/>
</dbReference>
<name>A0A402AB74_9CHLR</name>
<proteinExistence type="predicted"/>
<gene>
    <name evidence="1" type="ORF">KDK_00860</name>
</gene>